<dbReference type="InterPro" id="IPR024516">
    <property type="entry name" value="Mce_C"/>
</dbReference>
<comment type="caution">
    <text evidence="3">The sequence shown here is derived from an EMBL/GenBank/DDBJ whole genome shotgun (WGS) entry which is preliminary data.</text>
</comment>
<feature type="domain" description="Mammalian cell entry C-terminal" evidence="2">
    <location>
        <begin position="129"/>
        <end position="228"/>
    </location>
</feature>
<dbReference type="EMBL" id="WRPP01000005">
    <property type="protein sequence ID" value="MVU80778.1"/>
    <property type="molecule type" value="Genomic_DNA"/>
</dbReference>
<sequence length="337" mass="35854">MSPRVKMAVTLVKLGIAAALSMLLLVIVVNAIKSPVDGETHSYTADFTDASGLHINGDIRIKGVRVGKVESIELIRQGGRSIAEVGFSLQKRYQLSENTVLAVKYQNLTGVRYIDLEPPAQPGKPVTHLTTAVTKPSFDITQLFNGLQPVLSTMSTDEINNFTQNAISLLQGDGSGLAPMMDSAQQLADLARDRQQVLSTLATNLSRIADTMGGRSPQVMDFLQSLSYSVGQAMTVLDQFQKTAVFGPEFTAPVHRLILELGLSHDMNIDQLLAQAFSSMPAAAEALRLLPGAFAGLQLPQLSAAAGAMQCSNGVATLPTAVKVLLNGSEVVVCNAH</sequence>
<protein>
    <submittedName>
        <fullName evidence="3">MCE family protein</fullName>
    </submittedName>
</protein>
<dbReference type="Pfam" id="PF02470">
    <property type="entry name" value="MlaD"/>
    <property type="match status" value="1"/>
</dbReference>
<dbReference type="Proteomes" id="UP000466794">
    <property type="component" value="Unassembled WGS sequence"/>
</dbReference>
<gene>
    <name evidence="3" type="ORF">GPX89_26435</name>
</gene>
<dbReference type="PANTHER" id="PTHR33371">
    <property type="entry name" value="INTERMEMBRANE PHOSPHOLIPID TRANSPORT SYSTEM BINDING PROTEIN MLAD-RELATED"/>
    <property type="match status" value="1"/>
</dbReference>
<organism evidence="3 4">
    <name type="scientific">Nocardia terrae</name>
    <dbReference type="NCBI Taxonomy" id="2675851"/>
    <lineage>
        <taxon>Bacteria</taxon>
        <taxon>Bacillati</taxon>
        <taxon>Actinomycetota</taxon>
        <taxon>Actinomycetes</taxon>
        <taxon>Mycobacteriales</taxon>
        <taxon>Nocardiaceae</taxon>
        <taxon>Nocardia</taxon>
    </lineage>
</organism>
<dbReference type="InterPro" id="IPR003399">
    <property type="entry name" value="Mce/MlaD"/>
</dbReference>
<dbReference type="PANTHER" id="PTHR33371:SF17">
    <property type="entry name" value="MCE-FAMILY PROTEIN MCE1B"/>
    <property type="match status" value="1"/>
</dbReference>
<feature type="domain" description="Mce/MlaD" evidence="1">
    <location>
        <begin position="40"/>
        <end position="119"/>
    </location>
</feature>
<accession>A0A7K1V3Q8</accession>
<evidence type="ECO:0000259" key="2">
    <source>
        <dbReference type="Pfam" id="PF11887"/>
    </source>
</evidence>
<evidence type="ECO:0000313" key="4">
    <source>
        <dbReference type="Proteomes" id="UP000466794"/>
    </source>
</evidence>
<keyword evidence="4" id="KW-1185">Reference proteome</keyword>
<dbReference type="InterPro" id="IPR052336">
    <property type="entry name" value="MlaD_Phospholipid_Transporter"/>
</dbReference>
<reference evidence="3 4" key="1">
    <citation type="submission" date="2019-12" db="EMBL/GenBank/DDBJ databases">
        <title>Nocardia sp. nov. ET3-3 isolated from soil.</title>
        <authorList>
            <person name="Kanchanasin P."/>
            <person name="Tanasupawat S."/>
            <person name="Yuki M."/>
            <person name="Kudo T."/>
        </authorList>
    </citation>
    <scope>NUCLEOTIDE SEQUENCE [LARGE SCALE GENOMIC DNA]</scope>
    <source>
        <strain evidence="3 4">ET3-3</strain>
    </source>
</reference>
<evidence type="ECO:0000313" key="3">
    <source>
        <dbReference type="EMBL" id="MVU80778.1"/>
    </source>
</evidence>
<name>A0A7K1V3Q8_9NOCA</name>
<evidence type="ECO:0000259" key="1">
    <source>
        <dbReference type="Pfam" id="PF02470"/>
    </source>
</evidence>
<proteinExistence type="predicted"/>
<dbReference type="GO" id="GO:0005576">
    <property type="term" value="C:extracellular region"/>
    <property type="evidence" value="ECO:0007669"/>
    <property type="project" value="TreeGrafter"/>
</dbReference>
<dbReference type="Pfam" id="PF11887">
    <property type="entry name" value="Mce4_CUP1"/>
    <property type="match status" value="1"/>
</dbReference>
<dbReference type="RefSeq" id="WP_157390347.1">
    <property type="nucleotide sequence ID" value="NZ_WRPP01000005.1"/>
</dbReference>
<dbReference type="GO" id="GO:0051701">
    <property type="term" value="P:biological process involved in interaction with host"/>
    <property type="evidence" value="ECO:0007669"/>
    <property type="project" value="TreeGrafter"/>
</dbReference>
<dbReference type="AlphaFoldDB" id="A0A7K1V3Q8"/>